<dbReference type="GO" id="GO:0005634">
    <property type="term" value="C:nucleus"/>
    <property type="evidence" value="ECO:0007669"/>
    <property type="project" value="UniProtKB-SubCell"/>
</dbReference>
<dbReference type="Ensembl" id="ENSOTST00005186303.1">
    <property type="protein sequence ID" value="ENSOTSP00005137729.1"/>
    <property type="gene ID" value="ENSOTSG00005062105.1"/>
</dbReference>
<evidence type="ECO:0000256" key="6">
    <source>
        <dbReference type="ARBA" id="ARBA00023242"/>
    </source>
</evidence>
<evidence type="ECO:0000259" key="7">
    <source>
        <dbReference type="Pfam" id="PF23322"/>
    </source>
</evidence>
<dbReference type="Gene3D" id="3.10.50.40">
    <property type="match status" value="1"/>
</dbReference>
<name>A0A8C8GBK2_ONCTS</name>
<dbReference type="PANTHER" id="PTHR11242">
    <property type="entry name" value="ARYL HYDROCARBON RECEPTOR INTERACTING PROTEIN RELATED"/>
    <property type="match status" value="1"/>
</dbReference>
<dbReference type="InterPro" id="IPR039663">
    <property type="entry name" value="AIP/AIPL1/TTC9"/>
</dbReference>
<evidence type="ECO:0000256" key="1">
    <source>
        <dbReference type="ARBA" id="ARBA00004123"/>
    </source>
</evidence>
<dbReference type="AlphaFoldDB" id="A0A8C8GBK2"/>
<reference evidence="8" key="2">
    <citation type="submission" date="2025-08" db="UniProtKB">
        <authorList>
            <consortium name="Ensembl"/>
        </authorList>
    </citation>
    <scope>IDENTIFICATION</scope>
</reference>
<dbReference type="GO" id="GO:0005737">
    <property type="term" value="C:cytoplasm"/>
    <property type="evidence" value="ECO:0007669"/>
    <property type="project" value="UniProtKB-SubCell"/>
</dbReference>
<evidence type="ECO:0000313" key="8">
    <source>
        <dbReference type="Ensembl" id="ENSOTSP00005137729.1"/>
    </source>
</evidence>
<keyword evidence="9" id="KW-1185">Reference proteome</keyword>
<accession>A0A8C8GBK2</accession>
<keyword evidence="4" id="KW-0677">Repeat</keyword>
<protein>
    <recommendedName>
        <fullName evidence="7">AIP/AIPL N-terminal FKBP-type PPIase domain-containing protein</fullName>
    </recommendedName>
</protein>
<evidence type="ECO:0000256" key="2">
    <source>
        <dbReference type="ARBA" id="ARBA00004496"/>
    </source>
</evidence>
<gene>
    <name evidence="8" type="primary">GLO1</name>
</gene>
<dbReference type="InterPro" id="IPR056277">
    <property type="entry name" value="PPIase_AIP"/>
</dbReference>
<dbReference type="PANTHER" id="PTHR11242:SF2">
    <property type="entry name" value="ARYL-HYDROCARBON-INTERACTING PROTEIN-LIKE 1"/>
    <property type="match status" value="1"/>
</dbReference>
<evidence type="ECO:0000256" key="4">
    <source>
        <dbReference type="ARBA" id="ARBA00022737"/>
    </source>
</evidence>
<comment type="subcellular location">
    <subcellularLocation>
        <location evidence="2">Cytoplasm</location>
    </subcellularLocation>
    <subcellularLocation>
        <location evidence="1">Nucleus</location>
    </subcellularLocation>
</comment>
<evidence type="ECO:0000256" key="3">
    <source>
        <dbReference type="ARBA" id="ARBA00022490"/>
    </source>
</evidence>
<dbReference type="Proteomes" id="UP000694402">
    <property type="component" value="Unassembled WGS sequence"/>
</dbReference>
<evidence type="ECO:0000256" key="5">
    <source>
        <dbReference type="ARBA" id="ARBA00022803"/>
    </source>
</evidence>
<reference evidence="8" key="3">
    <citation type="submission" date="2025-09" db="UniProtKB">
        <authorList>
            <consortium name="Ensembl"/>
        </authorList>
    </citation>
    <scope>IDENTIFICATION</scope>
</reference>
<feature type="domain" description="AIP/AIPL N-terminal FKBP-type PPIase" evidence="7">
    <location>
        <begin position="27"/>
        <end position="139"/>
    </location>
</feature>
<keyword evidence="3" id="KW-0963">Cytoplasm</keyword>
<dbReference type="Pfam" id="PF23322">
    <property type="entry name" value="PPIase_AIP"/>
    <property type="match status" value="1"/>
</dbReference>
<proteinExistence type="predicted"/>
<organism evidence="8 9">
    <name type="scientific">Oncorhynchus tshawytscha</name>
    <name type="common">Chinook salmon</name>
    <name type="synonym">Salmo tshawytscha</name>
    <dbReference type="NCBI Taxonomy" id="74940"/>
    <lineage>
        <taxon>Eukaryota</taxon>
        <taxon>Metazoa</taxon>
        <taxon>Chordata</taxon>
        <taxon>Craniata</taxon>
        <taxon>Vertebrata</taxon>
        <taxon>Euteleostomi</taxon>
        <taxon>Actinopterygii</taxon>
        <taxon>Neopterygii</taxon>
        <taxon>Teleostei</taxon>
        <taxon>Protacanthopterygii</taxon>
        <taxon>Salmoniformes</taxon>
        <taxon>Salmonidae</taxon>
        <taxon>Salmoninae</taxon>
        <taxon>Oncorhynchus</taxon>
    </lineage>
</organism>
<keyword evidence="5" id="KW-0802">TPR repeat</keyword>
<dbReference type="GO" id="GO:0003755">
    <property type="term" value="F:peptidyl-prolyl cis-trans isomerase activity"/>
    <property type="evidence" value="ECO:0007669"/>
    <property type="project" value="InterPro"/>
</dbReference>
<reference evidence="9" key="1">
    <citation type="journal article" date="2018" name="PLoS ONE">
        <title>Chinook salmon (Oncorhynchus tshawytscha) genome and transcriptome.</title>
        <authorList>
            <person name="Christensen K.A."/>
            <person name="Leong J.S."/>
            <person name="Sakhrani D."/>
            <person name="Biagi C.A."/>
            <person name="Minkley D.R."/>
            <person name="Withler R.E."/>
            <person name="Rondeau E.B."/>
            <person name="Koop B.F."/>
            <person name="Devlin R.H."/>
        </authorList>
    </citation>
    <scope>NUCLEOTIDE SEQUENCE [LARGE SCALE GENOMIC DNA]</scope>
</reference>
<dbReference type="SUPFAM" id="SSF54534">
    <property type="entry name" value="FKBP-like"/>
    <property type="match status" value="1"/>
</dbReference>
<sequence length="182" mass="20664">MDDGLLLFPLIKTILYGGTAEMPRFITGTKVAFHFCTLLCDDCKVIDDSKGLGVPMIGNMFKLEIWETLLTSMKIGEVAEFWCDVTHTGLYPLVATHTRIAEGKDPVDWHIHSCGMVNMFANHTLGYDDLDQLQKDHKGQIYIYIFFPHLFGLRTSSHLQLRPGQDKAKQCDTNNNTELHME</sequence>
<evidence type="ECO:0000313" key="9">
    <source>
        <dbReference type="Proteomes" id="UP000694402"/>
    </source>
</evidence>
<dbReference type="GeneTree" id="ENSGT00390000001289"/>
<dbReference type="InterPro" id="IPR046357">
    <property type="entry name" value="PPIase_dom_sf"/>
</dbReference>
<keyword evidence="6" id="KW-0539">Nucleus</keyword>